<organism evidence="2 3">
    <name type="scientific">Ophiocordyceps polyrhachis-furcata BCC 54312</name>
    <dbReference type="NCBI Taxonomy" id="1330021"/>
    <lineage>
        <taxon>Eukaryota</taxon>
        <taxon>Fungi</taxon>
        <taxon>Dikarya</taxon>
        <taxon>Ascomycota</taxon>
        <taxon>Pezizomycotina</taxon>
        <taxon>Sordariomycetes</taxon>
        <taxon>Hypocreomycetidae</taxon>
        <taxon>Hypocreales</taxon>
        <taxon>Ophiocordycipitaceae</taxon>
        <taxon>Ophiocordyceps</taxon>
    </lineage>
</organism>
<feature type="signal peptide" evidence="1">
    <location>
        <begin position="1"/>
        <end position="18"/>
    </location>
</feature>
<name>A0A367LHF4_9HYPO</name>
<dbReference type="AlphaFoldDB" id="A0A367LHF4"/>
<proteinExistence type="predicted"/>
<keyword evidence="1" id="KW-0732">Signal</keyword>
<accession>A0A367LHF4</accession>
<comment type="caution">
    <text evidence="2">The sequence shown here is derived from an EMBL/GenBank/DDBJ whole genome shotgun (WGS) entry which is preliminary data.</text>
</comment>
<evidence type="ECO:0000256" key="1">
    <source>
        <dbReference type="SAM" id="SignalP"/>
    </source>
</evidence>
<dbReference type="Proteomes" id="UP000253664">
    <property type="component" value="Unassembled WGS sequence"/>
</dbReference>
<dbReference type="EMBL" id="LKCN02000005">
    <property type="protein sequence ID" value="RCI13840.1"/>
    <property type="molecule type" value="Genomic_DNA"/>
</dbReference>
<reference evidence="2 3" key="1">
    <citation type="journal article" date="2015" name="BMC Genomics">
        <title>Insights from the genome of Ophiocordyceps polyrhachis-furcata to pathogenicity and host specificity in insect fungi.</title>
        <authorList>
            <person name="Wichadakul D."/>
            <person name="Kobmoo N."/>
            <person name="Ingsriswang S."/>
            <person name="Tangphatsornruang S."/>
            <person name="Chantasingh D."/>
            <person name="Luangsa-ard J.J."/>
            <person name="Eurwilaichitr L."/>
        </authorList>
    </citation>
    <scope>NUCLEOTIDE SEQUENCE [LARGE SCALE GENOMIC DNA]</scope>
    <source>
        <strain evidence="2 3">BCC 54312</strain>
    </source>
</reference>
<feature type="chain" id="PRO_5016900215" evidence="1">
    <location>
        <begin position="19"/>
        <end position="76"/>
    </location>
</feature>
<evidence type="ECO:0000313" key="2">
    <source>
        <dbReference type="EMBL" id="RCI13840.1"/>
    </source>
</evidence>
<evidence type="ECO:0000313" key="3">
    <source>
        <dbReference type="Proteomes" id="UP000253664"/>
    </source>
</evidence>
<gene>
    <name evidence="2" type="ORF">L249_8062</name>
</gene>
<protein>
    <submittedName>
        <fullName evidence="2">Uncharacterized protein</fullName>
    </submittedName>
</protein>
<keyword evidence="3" id="KW-1185">Reference proteome</keyword>
<sequence>MMIMIMIMIMMMINDDDAPTKSRPTRRQFAEKVINKRQTAARLKMKTGDDDINTLETTYYLCSEPEPAEISDETSS</sequence>